<dbReference type="Pfam" id="PF04327">
    <property type="entry name" value="Peptidase_Prp"/>
    <property type="match status" value="1"/>
</dbReference>
<dbReference type="PANTHER" id="PTHR39178">
    <property type="entry name" value="HYPOTHETICAL RIBOSOME-ASSOCIATED PROTEIN"/>
    <property type="match status" value="1"/>
</dbReference>
<organism evidence="7 8">
    <name type="scientific">Vagococcus entomophilus</name>
    <dbReference type="NCBI Taxonomy" id="1160095"/>
    <lineage>
        <taxon>Bacteria</taxon>
        <taxon>Bacillati</taxon>
        <taxon>Bacillota</taxon>
        <taxon>Bacilli</taxon>
        <taxon>Lactobacillales</taxon>
        <taxon>Enterococcaceae</taxon>
        <taxon>Vagococcus</taxon>
    </lineage>
</organism>
<keyword evidence="4" id="KW-0788">Thiol protease</keyword>
<dbReference type="SUPFAM" id="SSF118010">
    <property type="entry name" value="TM1457-like"/>
    <property type="match status" value="1"/>
</dbReference>
<reference evidence="7 8" key="1">
    <citation type="submission" date="2017-05" db="EMBL/GenBank/DDBJ databases">
        <title>Vagococcus spp. assemblies.</title>
        <authorList>
            <person name="Gulvik C.A."/>
        </authorList>
    </citation>
    <scope>NUCLEOTIDE SEQUENCE [LARGE SCALE GENOMIC DNA]</scope>
    <source>
        <strain evidence="7 8">DSM 24756</strain>
    </source>
</reference>
<evidence type="ECO:0000313" key="7">
    <source>
        <dbReference type="EMBL" id="RSU07810.1"/>
    </source>
</evidence>
<evidence type="ECO:0000256" key="2">
    <source>
        <dbReference type="ARBA" id="ARBA00022670"/>
    </source>
</evidence>
<evidence type="ECO:0000313" key="8">
    <source>
        <dbReference type="Proteomes" id="UP000288669"/>
    </source>
</evidence>
<name>A0A430AI98_9ENTE</name>
<evidence type="ECO:0000256" key="1">
    <source>
        <dbReference type="ARBA" id="ARBA00022517"/>
    </source>
</evidence>
<dbReference type="RefSeq" id="WP_126821790.1">
    <property type="nucleotide sequence ID" value="NZ_JBHLWU010000001.1"/>
</dbReference>
<keyword evidence="1" id="KW-0690">Ribosome biogenesis</keyword>
<dbReference type="AlphaFoldDB" id="A0A430AI98"/>
<dbReference type="InterPro" id="IPR036764">
    <property type="entry name" value="Peptidase_Prp_sf"/>
</dbReference>
<dbReference type="Gene3D" id="3.30.70.1490">
    <property type="entry name" value="Cysteine protease Prp"/>
    <property type="match status" value="1"/>
</dbReference>
<comment type="similarity">
    <text evidence="5">Belongs to the Prp family.</text>
</comment>
<dbReference type="CDD" id="cd16332">
    <property type="entry name" value="Prp-like"/>
    <property type="match status" value="1"/>
</dbReference>
<dbReference type="GO" id="GO:0008234">
    <property type="term" value="F:cysteine-type peptidase activity"/>
    <property type="evidence" value="ECO:0007669"/>
    <property type="project" value="UniProtKB-KW"/>
</dbReference>
<gene>
    <name evidence="7" type="ORF">CBF30_00795</name>
</gene>
<dbReference type="GO" id="GO:0006508">
    <property type="term" value="P:proteolysis"/>
    <property type="evidence" value="ECO:0007669"/>
    <property type="project" value="UniProtKB-KW"/>
</dbReference>
<evidence type="ECO:0000256" key="4">
    <source>
        <dbReference type="ARBA" id="ARBA00022807"/>
    </source>
</evidence>
<evidence type="ECO:0000256" key="5">
    <source>
        <dbReference type="ARBA" id="ARBA00044503"/>
    </source>
</evidence>
<accession>A0A430AI98</accession>
<dbReference type="OrthoDB" id="48998at2"/>
<dbReference type="Proteomes" id="UP000288669">
    <property type="component" value="Unassembled WGS sequence"/>
</dbReference>
<keyword evidence="3" id="KW-0378">Hydrolase</keyword>
<evidence type="ECO:0000256" key="6">
    <source>
        <dbReference type="ARBA" id="ARBA00044538"/>
    </source>
</evidence>
<protein>
    <recommendedName>
        <fullName evidence="6">Ribosomal processing cysteine protease Prp</fullName>
    </recommendedName>
</protein>
<dbReference type="InterPro" id="IPR007422">
    <property type="entry name" value="Peptidase_Prp"/>
</dbReference>
<proteinExistence type="inferred from homology"/>
<dbReference type="EMBL" id="NGJZ01000001">
    <property type="protein sequence ID" value="RSU07810.1"/>
    <property type="molecule type" value="Genomic_DNA"/>
</dbReference>
<keyword evidence="8" id="KW-1185">Reference proteome</keyword>
<dbReference type="GO" id="GO:0042254">
    <property type="term" value="P:ribosome biogenesis"/>
    <property type="evidence" value="ECO:0007669"/>
    <property type="project" value="UniProtKB-KW"/>
</dbReference>
<keyword evidence="2" id="KW-0645">Protease</keyword>
<comment type="caution">
    <text evidence="7">The sequence shown here is derived from an EMBL/GenBank/DDBJ whole genome shotgun (WGS) entry which is preliminary data.</text>
</comment>
<sequence length="117" mass="12467">MISVVFKRNDSKELVSFELSGHAQAGPYGSDIVCAAVSALSISTINGIEALAGFVPIVEVESEQGGYLYMELIADMSSKQNEIAQILLENLVLAVQSIEAEHPSNVRLLTNEGGQNS</sequence>
<dbReference type="PANTHER" id="PTHR39178:SF1">
    <property type="entry name" value="RIBOSOMAL-PROCESSING CYSTEINE PROTEASE PRP"/>
    <property type="match status" value="1"/>
</dbReference>
<evidence type="ECO:0000256" key="3">
    <source>
        <dbReference type="ARBA" id="ARBA00022801"/>
    </source>
</evidence>